<name>A0ABP8P639_9MICO</name>
<organism evidence="1 2">
    <name type="scientific">Microbacterium panaciterrae</name>
    <dbReference type="NCBI Taxonomy" id="985759"/>
    <lineage>
        <taxon>Bacteria</taxon>
        <taxon>Bacillati</taxon>
        <taxon>Actinomycetota</taxon>
        <taxon>Actinomycetes</taxon>
        <taxon>Micrococcales</taxon>
        <taxon>Microbacteriaceae</taxon>
        <taxon>Microbacterium</taxon>
    </lineage>
</organism>
<proteinExistence type="predicted"/>
<sequence length="308" mass="33927">MTEFQPHLPNDRWASLKPFVDAVIADSAGLTAYNDRELYAAVTPLANWLVYHVALPLDRDVAFDPHTVDRFCVEGLAHYTKAGRGTIRSRLRRVAEALLPEMDELARERPMGPSAPESPYVEEEVTSLWSWANALPGAVGSNAMRLLALGLGGGLFGAEIGRVRNGDIVEQNGVLAIRVGGLRQRLVPVLSDWRAPLQSFRLAPSGGWVFREGRDTNNRNLVTDFVGRHPCPVELHAGRMRTTWIVHHLSIGTPLAVLLAIAGLRKAEGLDRYLRFVSPPTQQEVLGLGKGHQLQSLTTWEASQQPES</sequence>
<dbReference type="Proteomes" id="UP001500731">
    <property type="component" value="Unassembled WGS sequence"/>
</dbReference>
<evidence type="ECO:0000313" key="1">
    <source>
        <dbReference type="EMBL" id="GAA4481328.1"/>
    </source>
</evidence>
<dbReference type="RefSeq" id="WP_345184913.1">
    <property type="nucleotide sequence ID" value="NZ_BAABGP010000007.1"/>
</dbReference>
<accession>A0ABP8P639</accession>
<gene>
    <name evidence="1" type="ORF">GCM10023171_09640</name>
</gene>
<protein>
    <recommendedName>
        <fullName evidence="3">Tyr recombinase domain-containing protein</fullName>
    </recommendedName>
</protein>
<reference evidence="2" key="1">
    <citation type="journal article" date="2019" name="Int. J. Syst. Evol. Microbiol.">
        <title>The Global Catalogue of Microorganisms (GCM) 10K type strain sequencing project: providing services to taxonomists for standard genome sequencing and annotation.</title>
        <authorList>
            <consortium name="The Broad Institute Genomics Platform"/>
            <consortium name="The Broad Institute Genome Sequencing Center for Infectious Disease"/>
            <person name="Wu L."/>
            <person name="Ma J."/>
        </authorList>
    </citation>
    <scope>NUCLEOTIDE SEQUENCE [LARGE SCALE GENOMIC DNA]</scope>
    <source>
        <strain evidence="2">JCM 17839</strain>
    </source>
</reference>
<keyword evidence="2" id="KW-1185">Reference proteome</keyword>
<dbReference type="InterPro" id="IPR011010">
    <property type="entry name" value="DNA_brk_join_enz"/>
</dbReference>
<comment type="caution">
    <text evidence="1">The sequence shown here is derived from an EMBL/GenBank/DDBJ whole genome shotgun (WGS) entry which is preliminary data.</text>
</comment>
<evidence type="ECO:0008006" key="3">
    <source>
        <dbReference type="Google" id="ProtNLM"/>
    </source>
</evidence>
<dbReference type="SUPFAM" id="SSF56349">
    <property type="entry name" value="DNA breaking-rejoining enzymes"/>
    <property type="match status" value="1"/>
</dbReference>
<dbReference type="EMBL" id="BAABGP010000007">
    <property type="protein sequence ID" value="GAA4481328.1"/>
    <property type="molecule type" value="Genomic_DNA"/>
</dbReference>
<evidence type="ECO:0000313" key="2">
    <source>
        <dbReference type="Proteomes" id="UP001500731"/>
    </source>
</evidence>